<dbReference type="InterPro" id="IPR041459">
    <property type="entry name" value="MPTase-PolyVal"/>
</dbReference>
<dbReference type="EMBL" id="PCDP01000002">
    <property type="protein sequence ID" value="PZM16505.1"/>
    <property type="molecule type" value="Genomic_DNA"/>
</dbReference>
<evidence type="ECO:0000259" key="1">
    <source>
        <dbReference type="Pfam" id="PF08401"/>
    </source>
</evidence>
<keyword evidence="4" id="KW-1185">Reference proteome</keyword>
<reference evidence="3 4" key="1">
    <citation type="journal article" date="2018" name="Sci. Rep.">
        <title>Rhizobium tumorigenes sp. nov., a novel plant tumorigenic bacterium isolated from cane gall tumors on thornless blackberry.</title>
        <authorList>
            <person name="Kuzmanovi N."/>
            <person name="Smalla K."/>
            <person name="Gronow S."/>
            <person name="PuBawska J."/>
        </authorList>
    </citation>
    <scope>NUCLEOTIDE SEQUENCE [LARGE SCALE GENOMIC DNA]</scope>
    <source>
        <strain evidence="3 4">CCBAU 85046</strain>
    </source>
</reference>
<dbReference type="Pfam" id="PF08401">
    <property type="entry name" value="ArdcN"/>
    <property type="match status" value="1"/>
</dbReference>
<name>A0A2W4D2Q6_9HYPH</name>
<accession>A0A2W4D2Q6</accession>
<evidence type="ECO:0000259" key="2">
    <source>
        <dbReference type="Pfam" id="PF18818"/>
    </source>
</evidence>
<proteinExistence type="predicted"/>
<protein>
    <submittedName>
        <fullName evidence="3">Antirestriction protein ArdC</fullName>
    </submittedName>
</protein>
<feature type="domain" description="N-terminal" evidence="1">
    <location>
        <begin position="16"/>
        <end position="135"/>
    </location>
</feature>
<dbReference type="InterPro" id="IPR017113">
    <property type="entry name" value="Antirestriction_ArdC"/>
</dbReference>
<dbReference type="OrthoDB" id="9792687at2"/>
<evidence type="ECO:0000313" key="4">
    <source>
        <dbReference type="Proteomes" id="UP000248925"/>
    </source>
</evidence>
<dbReference type="GO" id="GO:0003697">
    <property type="term" value="F:single-stranded DNA binding"/>
    <property type="evidence" value="ECO:0007669"/>
    <property type="project" value="InterPro"/>
</dbReference>
<gene>
    <name evidence="3" type="ORF">CPY51_03950</name>
</gene>
<dbReference type="Proteomes" id="UP000248925">
    <property type="component" value="Unassembled WGS sequence"/>
</dbReference>
<dbReference type="AlphaFoldDB" id="A0A2W4D2Q6"/>
<dbReference type="Pfam" id="PF18818">
    <property type="entry name" value="MPTase-PolyVal"/>
    <property type="match status" value="1"/>
</dbReference>
<feature type="domain" description="Polyvalent protein metallopeptidase" evidence="2">
    <location>
        <begin position="164"/>
        <end position="292"/>
    </location>
</feature>
<sequence length="312" mass="34751">MKAIKNAEANTGPRVDVYVRITDKIIAALDEGVLPWVQPWSAKHLKGRVSRPLRHSGEPYSGINVLLLWSEAMTRGYASSTWMTFRQALELGACVRKGETGSMVVYANRISRTETDGAGQEVERDIPFLKVYAVFNVEQIDGLAESYGLAANDVIVDQVDRIAHADTFFAATGAVIRHGGVKAFYAPGPDVIQMPPIETFRDVESYYATLAHEEIHWAGATHRLNRDLSRYAKDRTERAREELIAELGAAFLAADLGIVPELEPRPDHASYLASWLEVLHNDKRFMVRAAAQAQRAVAYLHDLQPDVRRKVA</sequence>
<dbReference type="PIRSF" id="PIRSF037112">
    <property type="entry name" value="Antirestriction_ArdC"/>
    <property type="match status" value="1"/>
</dbReference>
<comment type="caution">
    <text evidence="3">The sequence shown here is derived from an EMBL/GenBank/DDBJ whole genome shotgun (WGS) entry which is preliminary data.</text>
</comment>
<organism evidence="3 4">
    <name type="scientific">Rhizobium tubonense</name>
    <dbReference type="NCBI Taxonomy" id="484088"/>
    <lineage>
        <taxon>Bacteria</taxon>
        <taxon>Pseudomonadati</taxon>
        <taxon>Pseudomonadota</taxon>
        <taxon>Alphaproteobacteria</taxon>
        <taxon>Hyphomicrobiales</taxon>
        <taxon>Rhizobiaceae</taxon>
        <taxon>Rhizobium/Agrobacterium group</taxon>
        <taxon>Rhizobium</taxon>
    </lineage>
</organism>
<evidence type="ECO:0000313" key="3">
    <source>
        <dbReference type="EMBL" id="PZM16505.1"/>
    </source>
</evidence>
<dbReference type="InterPro" id="IPR013610">
    <property type="entry name" value="ArdC_N"/>
</dbReference>